<protein>
    <submittedName>
        <fullName evidence="2">Phosphodiester glycosidase family protein</fullName>
    </submittedName>
</protein>
<evidence type="ECO:0000313" key="2">
    <source>
        <dbReference type="EMBL" id="QGU32504.1"/>
    </source>
</evidence>
<sequence>MRFSRLLPWIILVVCTGAGAALADWRPVTHEPWPAPEAPISHREQTLESSTGRTLRAHLVLFDSRRYRLAVLDLGPELAPTSAWLERLRAAGLLAAVNGGFFHADGQPLGLVIAEGRSLSRFETVKPLSGVLYDDGRGIHLERRARFQSRPGIDALIQSGPYLVERGQAVRGLSTQDVSRRTFIATDWRRHWILGATRDGLTLAELAEALATPGALAPWPVERALNLDGGSSTGFLFDPGEGRAPIELRARRPVRNLVGVRAR</sequence>
<feature type="domain" description="Phosphodiester glycosidase" evidence="1">
    <location>
        <begin position="92"/>
        <end position="260"/>
    </location>
</feature>
<evidence type="ECO:0000259" key="1">
    <source>
        <dbReference type="Pfam" id="PF09992"/>
    </source>
</evidence>
<evidence type="ECO:0000313" key="3">
    <source>
        <dbReference type="Proteomes" id="UP000426424"/>
    </source>
</evidence>
<dbReference type="AlphaFoldDB" id="A0A6I6DY56"/>
<dbReference type="PANTHER" id="PTHR40446:SF2">
    <property type="entry name" value="N-ACETYLGLUCOSAMINE-1-PHOSPHODIESTER ALPHA-N-ACETYLGLUCOSAMINIDASE"/>
    <property type="match status" value="1"/>
</dbReference>
<keyword evidence="2" id="KW-0326">Glycosidase</keyword>
<reference evidence="2 3" key="1">
    <citation type="submission" date="2019-12" db="EMBL/GenBank/DDBJ databases">
        <title>The complete genome of the thermophilic, anoxygenic phototrophic gammaproteobacterium Thermochromatium tepidum.</title>
        <authorList>
            <person name="Sattley W.M."/>
            <person name="Swingley W.D."/>
            <person name="Burchell B.M."/>
            <person name="Gurbani S.A."/>
            <person name="Kujawa C.M."/>
            <person name="Nuccio D.A."/>
            <person name="Schladweiler J."/>
            <person name="Shaffer K.N."/>
            <person name="Stokes L.M."/>
            <person name="Touchman J.W."/>
            <person name="Blankenship R.E."/>
            <person name="Madigan M.T."/>
        </authorList>
    </citation>
    <scope>NUCLEOTIDE SEQUENCE [LARGE SCALE GENOMIC DNA]</scope>
    <source>
        <strain evidence="2 3">ATCC 43061</strain>
    </source>
</reference>
<dbReference type="EMBL" id="CP039268">
    <property type="protein sequence ID" value="QGU32504.1"/>
    <property type="molecule type" value="Genomic_DNA"/>
</dbReference>
<gene>
    <name evidence="2" type="ORF">E6P07_05595</name>
</gene>
<keyword evidence="3" id="KW-1185">Reference proteome</keyword>
<dbReference type="InterPro" id="IPR018711">
    <property type="entry name" value="NAGPA"/>
</dbReference>
<dbReference type="OrthoDB" id="5515706at2"/>
<dbReference type="GO" id="GO:0016798">
    <property type="term" value="F:hydrolase activity, acting on glycosyl bonds"/>
    <property type="evidence" value="ECO:0007669"/>
    <property type="project" value="UniProtKB-KW"/>
</dbReference>
<dbReference type="PANTHER" id="PTHR40446">
    <property type="entry name" value="N-ACETYLGLUCOSAMINE-1-PHOSPHODIESTER ALPHA-N-ACETYLGLUCOSAMINIDASE"/>
    <property type="match status" value="1"/>
</dbReference>
<accession>A0A6I6DY56</accession>
<dbReference type="Pfam" id="PF09992">
    <property type="entry name" value="NAGPA"/>
    <property type="match status" value="1"/>
</dbReference>
<keyword evidence="2" id="KW-0378">Hydrolase</keyword>
<name>A0A6I6DY56_THETI</name>
<organism evidence="2 3">
    <name type="scientific">Thermochromatium tepidum ATCC 43061</name>
    <dbReference type="NCBI Taxonomy" id="316276"/>
    <lineage>
        <taxon>Bacteria</taxon>
        <taxon>Pseudomonadati</taxon>
        <taxon>Pseudomonadota</taxon>
        <taxon>Gammaproteobacteria</taxon>
        <taxon>Chromatiales</taxon>
        <taxon>Chromatiaceae</taxon>
        <taxon>Thermochromatium</taxon>
    </lineage>
</organism>
<proteinExistence type="predicted"/>
<dbReference type="KEGG" id="ttp:E6P07_05595"/>
<dbReference type="Proteomes" id="UP000426424">
    <property type="component" value="Chromosome"/>
</dbReference>